<comment type="similarity">
    <text evidence="8 10">Belongs to the adenylosuccinate synthetase family.</text>
</comment>
<dbReference type="HAMAP" id="MF_00011">
    <property type="entry name" value="Adenylosucc_synth"/>
    <property type="match status" value="1"/>
</dbReference>
<evidence type="ECO:0000256" key="10">
    <source>
        <dbReference type="RuleBase" id="RU000520"/>
    </source>
</evidence>
<dbReference type="EC" id="6.3.4.4" evidence="8 10"/>
<evidence type="ECO:0000256" key="3">
    <source>
        <dbReference type="ARBA" id="ARBA00022723"/>
    </source>
</evidence>
<dbReference type="Gene3D" id="1.10.300.10">
    <property type="entry name" value="Adenylosuccinate Synthetase, subunit A, domain 2"/>
    <property type="match status" value="1"/>
</dbReference>
<evidence type="ECO:0000256" key="2">
    <source>
        <dbReference type="ARBA" id="ARBA00022598"/>
    </source>
</evidence>
<dbReference type="UniPathway" id="UPA00075">
    <property type="reaction ID" value="UER00335"/>
</dbReference>
<dbReference type="PANTHER" id="PTHR11846:SF0">
    <property type="entry name" value="ADENYLOSUCCINATE SYNTHETASE"/>
    <property type="match status" value="1"/>
</dbReference>
<dbReference type="FunFam" id="1.10.300.10:FF:000001">
    <property type="entry name" value="Adenylosuccinate synthetase"/>
    <property type="match status" value="1"/>
</dbReference>
<name>A0A1L6ZDV3_BACIA</name>
<dbReference type="GO" id="GO:0044208">
    <property type="term" value="P:'de novo' AMP biosynthetic process"/>
    <property type="evidence" value="ECO:0007669"/>
    <property type="project" value="UniProtKB-UniRule"/>
</dbReference>
<feature type="binding site" description="in other chain" evidence="8">
    <location>
        <position position="128"/>
    </location>
    <ligand>
        <name>IMP</name>
        <dbReference type="ChEBI" id="CHEBI:58053"/>
        <note>ligand shared between dimeric partners</note>
    </ligand>
</feature>
<evidence type="ECO:0000256" key="4">
    <source>
        <dbReference type="ARBA" id="ARBA00022741"/>
    </source>
</evidence>
<evidence type="ECO:0000256" key="7">
    <source>
        <dbReference type="ARBA" id="ARBA00023134"/>
    </source>
</evidence>
<comment type="function">
    <text evidence="8">Plays an important role in the de novo pathway of purine nucleotide biosynthesis. Catalyzes the first committed step in the biosynthesis of AMP from IMP.</text>
</comment>
<dbReference type="InterPro" id="IPR042110">
    <property type="entry name" value="Adenylosuccinate_synth_dom2"/>
</dbReference>
<dbReference type="Gene3D" id="3.40.440.10">
    <property type="entry name" value="Adenylosuccinate Synthetase, subunit A, domain 1"/>
    <property type="match status" value="1"/>
</dbReference>
<dbReference type="AlphaFoldDB" id="A0A1L6ZDV3"/>
<dbReference type="EMBL" id="CP015607">
    <property type="protein sequence ID" value="APT44680.1"/>
    <property type="molecule type" value="Genomic_DNA"/>
</dbReference>
<dbReference type="SUPFAM" id="SSF52540">
    <property type="entry name" value="P-loop containing nucleoside triphosphate hydrolases"/>
    <property type="match status" value="1"/>
</dbReference>
<dbReference type="InterPro" id="IPR018220">
    <property type="entry name" value="Adenylosuccin_syn_GTP-bd"/>
</dbReference>
<feature type="binding site" evidence="8">
    <location>
        <position position="40"/>
    </location>
    <ligand>
        <name>Mg(2+)</name>
        <dbReference type="ChEBI" id="CHEBI:18420"/>
    </ligand>
</feature>
<dbReference type="GO" id="GO:0046040">
    <property type="term" value="P:IMP metabolic process"/>
    <property type="evidence" value="ECO:0007669"/>
    <property type="project" value="TreeGrafter"/>
</dbReference>
<evidence type="ECO:0000313" key="11">
    <source>
        <dbReference type="EMBL" id="APT44680.1"/>
    </source>
</evidence>
<feature type="binding site" evidence="8">
    <location>
        <begin position="412"/>
        <end position="414"/>
    </location>
    <ligand>
        <name>GTP</name>
        <dbReference type="ChEBI" id="CHEBI:37565"/>
    </ligand>
</feature>
<feature type="binding site" evidence="8">
    <location>
        <position position="304"/>
    </location>
    <ligand>
        <name>GTP</name>
        <dbReference type="ChEBI" id="CHEBI:37565"/>
    </ligand>
</feature>
<evidence type="ECO:0000256" key="9">
    <source>
        <dbReference type="PROSITE-ProRule" id="PRU10134"/>
    </source>
</evidence>
<dbReference type="GO" id="GO:0000287">
    <property type="term" value="F:magnesium ion binding"/>
    <property type="evidence" value="ECO:0007669"/>
    <property type="project" value="UniProtKB-UniRule"/>
</dbReference>
<dbReference type="GO" id="GO:0005525">
    <property type="term" value="F:GTP binding"/>
    <property type="evidence" value="ECO:0007669"/>
    <property type="project" value="UniProtKB-UniRule"/>
</dbReference>
<dbReference type="GO" id="GO:0005737">
    <property type="term" value="C:cytoplasm"/>
    <property type="evidence" value="ECO:0007669"/>
    <property type="project" value="UniProtKB-SubCell"/>
</dbReference>
<keyword evidence="5 8" id="KW-0658">Purine biosynthesis</keyword>
<keyword evidence="2 8" id="KW-0436">Ligase</keyword>
<dbReference type="InterPro" id="IPR027417">
    <property type="entry name" value="P-loop_NTPase"/>
</dbReference>
<dbReference type="Pfam" id="PF00709">
    <property type="entry name" value="Adenylsucc_synt"/>
    <property type="match status" value="1"/>
</dbReference>
<feature type="binding site" description="in other chain" evidence="8">
    <location>
        <begin position="38"/>
        <end position="41"/>
    </location>
    <ligand>
        <name>IMP</name>
        <dbReference type="ChEBI" id="CHEBI:58053"/>
        <note>ligand shared between dimeric partners</note>
    </ligand>
</feature>
<dbReference type="RefSeq" id="WP_075621377.1">
    <property type="nucleotide sequence ID" value="NZ_CP015607.1"/>
</dbReference>
<evidence type="ECO:0000313" key="12">
    <source>
        <dbReference type="Proteomes" id="UP000185426"/>
    </source>
</evidence>
<dbReference type="FunFam" id="3.90.170.10:FF:000001">
    <property type="entry name" value="Adenylosuccinate synthetase"/>
    <property type="match status" value="1"/>
</dbReference>
<dbReference type="Gene3D" id="3.90.170.10">
    <property type="entry name" value="Adenylosuccinate Synthetase, subunit A, domain 3"/>
    <property type="match status" value="1"/>
</dbReference>
<keyword evidence="3 8" id="KW-0479">Metal-binding</keyword>
<dbReference type="PROSITE" id="PS00513">
    <property type="entry name" value="ADENYLOSUCCIN_SYN_2"/>
    <property type="match status" value="1"/>
</dbReference>
<evidence type="ECO:0000256" key="8">
    <source>
        <dbReference type="HAMAP-Rule" id="MF_00011"/>
    </source>
</evidence>
<feature type="binding site" evidence="8">
    <location>
        <position position="13"/>
    </location>
    <ligand>
        <name>Mg(2+)</name>
        <dbReference type="ChEBI" id="CHEBI:18420"/>
    </ligand>
</feature>
<feature type="binding site" evidence="8">
    <location>
        <begin position="298"/>
        <end position="304"/>
    </location>
    <ligand>
        <name>substrate</name>
    </ligand>
</feature>
<comment type="catalytic activity">
    <reaction evidence="8 10">
        <text>IMP + L-aspartate + GTP = N(6)-(1,2-dicarboxyethyl)-AMP + GDP + phosphate + 2 H(+)</text>
        <dbReference type="Rhea" id="RHEA:15753"/>
        <dbReference type="ChEBI" id="CHEBI:15378"/>
        <dbReference type="ChEBI" id="CHEBI:29991"/>
        <dbReference type="ChEBI" id="CHEBI:37565"/>
        <dbReference type="ChEBI" id="CHEBI:43474"/>
        <dbReference type="ChEBI" id="CHEBI:57567"/>
        <dbReference type="ChEBI" id="CHEBI:58053"/>
        <dbReference type="ChEBI" id="CHEBI:58189"/>
        <dbReference type="EC" id="6.3.4.4"/>
    </reaction>
</comment>
<keyword evidence="8" id="KW-0963">Cytoplasm</keyword>
<comment type="cofactor">
    <cofactor evidence="8">
        <name>Mg(2+)</name>
        <dbReference type="ChEBI" id="CHEBI:18420"/>
    </cofactor>
    <text evidence="8">Binds 1 Mg(2+) ion per subunit.</text>
</comment>
<feature type="active site" description="Proton acceptor" evidence="8">
    <location>
        <position position="13"/>
    </location>
</feature>
<proteinExistence type="inferred from homology"/>
<feature type="binding site" description="in other chain" evidence="8">
    <location>
        <begin position="13"/>
        <end position="16"/>
    </location>
    <ligand>
        <name>IMP</name>
        <dbReference type="ChEBI" id="CHEBI:58053"/>
        <note>ligand shared between dimeric partners</note>
    </ligand>
</feature>
<feature type="binding site" description="in other chain" evidence="8">
    <location>
        <position position="223"/>
    </location>
    <ligand>
        <name>IMP</name>
        <dbReference type="ChEBI" id="CHEBI:58053"/>
        <note>ligand shared between dimeric partners</note>
    </ligand>
</feature>
<gene>
    <name evidence="8" type="primary">purA</name>
    <name evidence="11" type="ORF">BSA145_01300</name>
</gene>
<feature type="binding site" description="in other chain" evidence="8">
    <location>
        <position position="302"/>
    </location>
    <ligand>
        <name>IMP</name>
        <dbReference type="ChEBI" id="CHEBI:58053"/>
        <note>ligand shared between dimeric partners</note>
    </ligand>
</feature>
<feature type="binding site" evidence="8">
    <location>
        <begin position="40"/>
        <end position="42"/>
    </location>
    <ligand>
        <name>GTP</name>
        <dbReference type="ChEBI" id="CHEBI:37565"/>
    </ligand>
</feature>
<evidence type="ECO:0000256" key="6">
    <source>
        <dbReference type="ARBA" id="ARBA00022842"/>
    </source>
</evidence>
<dbReference type="NCBIfam" id="NF002223">
    <property type="entry name" value="PRK01117.1"/>
    <property type="match status" value="1"/>
</dbReference>
<accession>A0A1L6ZDV3</accession>
<comment type="pathway">
    <text evidence="8 10">Purine metabolism; AMP biosynthesis via de novo pathway; AMP from IMP: step 1/2.</text>
</comment>
<dbReference type="SMART" id="SM00788">
    <property type="entry name" value="Adenylsucc_synt"/>
    <property type="match status" value="1"/>
</dbReference>
<sequence>MSSVVVVGTQWGDEGKGKITDFLSENAEVIARYQGGNNAGHTIKFDGVTYKLHLIPSGIFYKEKTCVIGNGMVVDPKALVTELAYLNERNVSTDNLRISNRAHVILPYHLKLDEVEEERKGANKIGTTKKGIGPAYMDKAARVGIRVADLLDREVFEEKLARNLEEKNRLLEKMYDTEGFKIEDILDEYYEYGQQVKKYVVDTSVDLNDALDEGRRVLFEGAQGVMLDIDQGTYPFVTSSNPVAGGVTIGSGVGPTKIQHVVGVSKAYTTRVGDGPFPTELHDEIGDQIREVGREYGTTTGRPRRVGWFDSVVVRHARRVSGITDLSLNSIDVLTGIEKLKICVAYKLNGEITEEFPASLNELAKCEPVYEEMPGWTEDITGVKNLSELPANARHYLERISQLTGIPLSIFSVGPDRSQTNVVRSVYRP</sequence>
<reference evidence="11 12" key="1">
    <citation type="submission" date="2016-05" db="EMBL/GenBank/DDBJ databases">
        <title>Complete Genome and Methylome Analysis of Psychrotrophic Bacterial Isolates from Antarctic Lake Untersee.</title>
        <authorList>
            <person name="Fomenkov A."/>
            <person name="Akimov V.N."/>
            <person name="Vasilyeva L.V."/>
            <person name="Andersen D."/>
            <person name="Vincze T."/>
            <person name="Roberts R.J."/>
        </authorList>
    </citation>
    <scope>NUCLEOTIDE SEQUENCE [LARGE SCALE GENOMIC DNA]</scope>
    <source>
        <strain evidence="11 12">U14-5</strain>
    </source>
</reference>
<dbReference type="PANTHER" id="PTHR11846">
    <property type="entry name" value="ADENYLOSUCCINATE SYNTHETASE"/>
    <property type="match status" value="1"/>
</dbReference>
<dbReference type="NCBIfam" id="TIGR00184">
    <property type="entry name" value="purA"/>
    <property type="match status" value="1"/>
</dbReference>
<feature type="binding site" evidence="8">
    <location>
        <position position="142"/>
    </location>
    <ligand>
        <name>IMP</name>
        <dbReference type="ChEBI" id="CHEBI:58053"/>
        <note>ligand shared between dimeric partners</note>
    </ligand>
</feature>
<feature type="active site" description="Proton donor" evidence="8">
    <location>
        <position position="41"/>
    </location>
</feature>
<feature type="binding site" evidence="8">
    <location>
        <begin position="12"/>
        <end position="18"/>
    </location>
    <ligand>
        <name>GTP</name>
        <dbReference type="ChEBI" id="CHEBI:37565"/>
    </ligand>
</feature>
<dbReference type="InterPro" id="IPR042109">
    <property type="entry name" value="Adenylosuccinate_synth_dom1"/>
</dbReference>
<dbReference type="Proteomes" id="UP000185426">
    <property type="component" value="Chromosome"/>
</dbReference>
<dbReference type="PROSITE" id="PS01266">
    <property type="entry name" value="ADENYLOSUCCIN_SYN_1"/>
    <property type="match status" value="1"/>
</dbReference>
<organism evidence="11 12">
    <name type="scientific">Bacillus safensis</name>
    <dbReference type="NCBI Taxonomy" id="561879"/>
    <lineage>
        <taxon>Bacteria</taxon>
        <taxon>Bacillati</taxon>
        <taxon>Bacillota</taxon>
        <taxon>Bacilli</taxon>
        <taxon>Bacillales</taxon>
        <taxon>Bacillaceae</taxon>
        <taxon>Bacillus</taxon>
    </lineage>
</organism>
<dbReference type="CDD" id="cd03108">
    <property type="entry name" value="AdSS"/>
    <property type="match status" value="1"/>
</dbReference>
<feature type="binding site" evidence="8">
    <location>
        <begin position="330"/>
        <end position="332"/>
    </location>
    <ligand>
        <name>GTP</name>
        <dbReference type="ChEBI" id="CHEBI:37565"/>
    </ligand>
</feature>
<comment type="subunit">
    <text evidence="1 8">Homodimer.</text>
</comment>
<keyword evidence="4 8" id="KW-0547">Nucleotide-binding</keyword>
<comment type="subcellular location">
    <subcellularLocation>
        <location evidence="8">Cytoplasm</location>
    </subcellularLocation>
</comment>
<evidence type="ECO:0000256" key="5">
    <source>
        <dbReference type="ARBA" id="ARBA00022755"/>
    </source>
</evidence>
<keyword evidence="7 8" id="KW-0342">GTP-binding</keyword>
<keyword evidence="6 8" id="KW-0460">Magnesium</keyword>
<dbReference type="InterPro" id="IPR033128">
    <property type="entry name" value="Adenylosuccin_syn_Lys_AS"/>
</dbReference>
<feature type="binding site" description="in other chain" evidence="8">
    <location>
        <position position="238"/>
    </location>
    <ligand>
        <name>IMP</name>
        <dbReference type="ChEBI" id="CHEBI:58053"/>
        <note>ligand shared between dimeric partners</note>
    </ligand>
</feature>
<evidence type="ECO:0000256" key="1">
    <source>
        <dbReference type="ARBA" id="ARBA00011738"/>
    </source>
</evidence>
<dbReference type="GO" id="GO:0004019">
    <property type="term" value="F:adenylosuccinate synthase activity"/>
    <property type="evidence" value="ECO:0007669"/>
    <property type="project" value="UniProtKB-UniRule"/>
</dbReference>
<dbReference type="InterPro" id="IPR042111">
    <property type="entry name" value="Adenylosuccinate_synth_dom3"/>
</dbReference>
<protein>
    <recommendedName>
        <fullName evidence="8 10">Adenylosuccinate synthetase</fullName>
        <shortName evidence="8">AMPSase</shortName>
        <shortName evidence="8">AdSS</shortName>
        <ecNumber evidence="8 10">6.3.4.4</ecNumber>
    </recommendedName>
    <alternativeName>
        <fullName evidence="8">IMP--aspartate ligase</fullName>
    </alternativeName>
</protein>
<dbReference type="InterPro" id="IPR001114">
    <property type="entry name" value="Adenylosuccinate_synthetase"/>
</dbReference>
<feature type="active site" evidence="9">
    <location>
        <position position="139"/>
    </location>
</feature>